<proteinExistence type="evidence at transcript level"/>
<evidence type="ECO:0000259" key="1">
    <source>
        <dbReference type="Pfam" id="PF05424"/>
    </source>
</evidence>
<gene>
    <name evidence="2" type="primary">var</name>
</gene>
<dbReference type="AlphaFoldDB" id="D3GI95"/>
<dbReference type="InterPro" id="IPR008602">
    <property type="entry name" value="Duffy-antigen-binding"/>
</dbReference>
<dbReference type="SUPFAM" id="SSF140924">
    <property type="entry name" value="Duffy binding domain-like"/>
    <property type="match status" value="1"/>
</dbReference>
<dbReference type="InterPro" id="IPR042202">
    <property type="entry name" value="Duffy-ag-bd_sf"/>
</dbReference>
<feature type="non-terminal residue" evidence="2">
    <location>
        <position position="133"/>
    </location>
</feature>
<protein>
    <submittedName>
        <fullName evidence="2">Erythrocyte membrane protein</fullName>
    </submittedName>
</protein>
<dbReference type="Pfam" id="PF05424">
    <property type="entry name" value="Duffy_binding"/>
    <property type="match status" value="1"/>
</dbReference>
<feature type="non-terminal residue" evidence="2">
    <location>
        <position position="1"/>
    </location>
</feature>
<evidence type="ECO:0000313" key="2">
    <source>
        <dbReference type="EMBL" id="ACZ81915.1"/>
    </source>
</evidence>
<dbReference type="GO" id="GO:0016020">
    <property type="term" value="C:membrane"/>
    <property type="evidence" value="ECO:0007669"/>
    <property type="project" value="InterPro"/>
</dbReference>
<dbReference type="EMBL" id="FJ876721">
    <property type="protein sequence ID" value="ACZ81915.1"/>
    <property type="molecule type" value="mRNA"/>
</dbReference>
<name>D3GI95_PLAFA</name>
<sequence>DIGDIIRGKDLYLGYDDEEKKQRKQLDDKLKNIFKKIHDDVTKNGAKDRYKDTTNYYELREDWWNANRQDVWKAFFRAAHMMVLHIFEQHVVVDKSNCDLSSAECSQSEDHRPQLTRVPHPIFELRARQYLPP</sequence>
<organism evidence="2">
    <name type="scientific">Plasmodium falciparum</name>
    <name type="common">malaria parasite P. falciparum</name>
    <dbReference type="NCBI Taxonomy" id="5833"/>
    <lineage>
        <taxon>Eukaryota</taxon>
        <taxon>Sar</taxon>
        <taxon>Alveolata</taxon>
        <taxon>Apicomplexa</taxon>
        <taxon>Aconoidasida</taxon>
        <taxon>Haemosporida</taxon>
        <taxon>Plasmodiidae</taxon>
        <taxon>Plasmodium</taxon>
        <taxon>Plasmodium (Laverania)</taxon>
    </lineage>
</organism>
<reference evidence="2" key="1">
    <citation type="journal article" date="2009" name="Malar. J.">
        <title>Sequence variation of PfEMP1-DBLalpha in association with rosette formation in Plasmodium falciparum isolates causing severe and uncomplicated malaria.</title>
        <authorList>
            <person name="Horata N."/>
            <person name="Kalambaheti T."/>
            <person name="Craig A."/>
            <person name="Khusmith S."/>
        </authorList>
    </citation>
    <scope>NUCLEOTIDE SEQUENCE</scope>
</reference>
<accession>D3GI95</accession>
<feature type="domain" description="Duffy-antigen binding" evidence="1">
    <location>
        <begin position="1"/>
        <end position="115"/>
    </location>
</feature>
<dbReference type="Gene3D" id="1.20.1310.20">
    <property type="entry name" value="Duffy-antigen binding domain"/>
    <property type="match status" value="1"/>
</dbReference>
<dbReference type="GO" id="GO:0046789">
    <property type="term" value="F:host cell surface receptor binding"/>
    <property type="evidence" value="ECO:0007669"/>
    <property type="project" value="InterPro"/>
</dbReference>